<reference evidence="10" key="1">
    <citation type="submission" date="2022-09" db="EMBL/GenBank/DDBJ databases">
        <title>Actin cytoskeleton and complex cell architecture in an #Asgard archaeon.</title>
        <authorList>
            <person name="Ponce Toledo R.I."/>
            <person name="Schleper C."/>
            <person name="Rodrigues Oliveira T."/>
            <person name="Wollweber F."/>
            <person name="Xu J."/>
            <person name="Rittmann S."/>
            <person name="Klingl A."/>
            <person name="Pilhofer M."/>
        </authorList>
    </citation>
    <scope>NUCLEOTIDE SEQUENCE</scope>
    <source>
        <strain evidence="10">B-35</strain>
    </source>
</reference>
<evidence type="ECO:0000259" key="8">
    <source>
        <dbReference type="PROSITE" id="PS51332"/>
    </source>
</evidence>
<dbReference type="InterPro" id="IPR036724">
    <property type="entry name" value="Cobalamin-bd_sf"/>
</dbReference>
<evidence type="ECO:0000256" key="2">
    <source>
        <dbReference type="ARBA" id="ARBA00022603"/>
    </source>
</evidence>
<proteinExistence type="predicted"/>
<dbReference type="PANTHER" id="PTHR43409">
    <property type="entry name" value="ANAEROBIC MAGNESIUM-PROTOPORPHYRIN IX MONOMETHYL ESTER CYCLASE-RELATED"/>
    <property type="match status" value="1"/>
</dbReference>
<evidence type="ECO:0000313" key="11">
    <source>
        <dbReference type="Proteomes" id="UP001208689"/>
    </source>
</evidence>
<dbReference type="Pfam" id="PF04055">
    <property type="entry name" value="Radical_SAM"/>
    <property type="match status" value="1"/>
</dbReference>
<dbReference type="PROSITE" id="PS51332">
    <property type="entry name" value="B12_BINDING"/>
    <property type="match status" value="1"/>
</dbReference>
<evidence type="ECO:0000256" key="3">
    <source>
        <dbReference type="ARBA" id="ARBA00022679"/>
    </source>
</evidence>
<dbReference type="InterPro" id="IPR058240">
    <property type="entry name" value="rSAM_sf"/>
</dbReference>
<feature type="domain" description="B12-binding" evidence="8">
    <location>
        <begin position="1"/>
        <end position="133"/>
    </location>
</feature>
<protein>
    <recommendedName>
        <fullName evidence="12">Radical SAM protein</fullName>
    </recommendedName>
</protein>
<keyword evidence="6" id="KW-0408">Iron</keyword>
<dbReference type="Pfam" id="PF02310">
    <property type="entry name" value="B12-binding"/>
    <property type="match status" value="1"/>
</dbReference>
<accession>A0ABY6HKP8</accession>
<dbReference type="SUPFAM" id="SSF52242">
    <property type="entry name" value="Cobalamin (vitamin B12)-binding domain"/>
    <property type="match status" value="1"/>
</dbReference>
<dbReference type="SMART" id="SM00729">
    <property type="entry name" value="Elp3"/>
    <property type="match status" value="1"/>
</dbReference>
<evidence type="ECO:0000259" key="9">
    <source>
        <dbReference type="PROSITE" id="PS51918"/>
    </source>
</evidence>
<sequence>MSIKKIIFLEPKTENLHIYSKFELPRLGSVLLATIMKQEGYLVEAYFLKTDEIIERNLDADLIAISSITPTITYAFRLADYFREKGIPVVLGGPHVTALPNEALDHCDFVIRGEGEIPLPKLVSELNNNMHLEEVPSLSWINKGEITHNDLCRPIENLDSLPFPDFSLLDNGGKAYNGITRKMTIPIQASRGCPFNCKFCSVTSMFGKKFRFRSVESIISEMKRYNPKKDILFFYDDNFSANKTRTKQLLRAMISHQKEFGGLFQWVTQVRIDIAKDSELMDLLKESGCMVLFIGIESVNPEALKEMKKAQSIQDIQFGIKEIRKRGIHIHGMFVFGFDSDNIATTQSTVDFAIKSKIGSAQFLILTPLPGTGFFKQMIEENRLLEQNWEKYDTHHVNFIPKQFSLWDLQQTQIMAHDQFYKFGNVFRRFIRGNLISLFIGLYAHKLNKKWVKGQQKYLDRIKKLFIRKKKHFAIPPINDELNEEIIILQSPKQTNSDEKESNIDELYH</sequence>
<evidence type="ECO:0008006" key="12">
    <source>
        <dbReference type="Google" id="ProtNLM"/>
    </source>
</evidence>
<dbReference type="SFLD" id="SFLDS00029">
    <property type="entry name" value="Radical_SAM"/>
    <property type="match status" value="1"/>
</dbReference>
<dbReference type="SUPFAM" id="SSF102114">
    <property type="entry name" value="Radical SAM enzymes"/>
    <property type="match status" value="1"/>
</dbReference>
<evidence type="ECO:0000256" key="7">
    <source>
        <dbReference type="ARBA" id="ARBA00023014"/>
    </source>
</evidence>
<dbReference type="InterPro" id="IPR023404">
    <property type="entry name" value="rSAM_horseshoe"/>
</dbReference>
<evidence type="ECO:0000313" key="10">
    <source>
        <dbReference type="EMBL" id="UYP43878.1"/>
    </source>
</evidence>
<keyword evidence="4" id="KW-0949">S-adenosyl-L-methionine</keyword>
<dbReference type="EMBL" id="CP104013">
    <property type="protein sequence ID" value="UYP43878.1"/>
    <property type="molecule type" value="Genomic_DNA"/>
</dbReference>
<organism evidence="10 11">
    <name type="scientific">Candidatus Lokiarchaeum ossiferum</name>
    <dbReference type="NCBI Taxonomy" id="2951803"/>
    <lineage>
        <taxon>Archaea</taxon>
        <taxon>Promethearchaeati</taxon>
        <taxon>Promethearchaeota</taxon>
        <taxon>Promethearchaeia</taxon>
        <taxon>Promethearchaeales</taxon>
        <taxon>Promethearchaeaceae</taxon>
        <taxon>Candidatus Lokiarchaeum</taxon>
    </lineage>
</organism>
<keyword evidence="7" id="KW-0411">Iron-sulfur</keyword>
<feature type="domain" description="Radical SAM core" evidence="9">
    <location>
        <begin position="177"/>
        <end position="402"/>
    </location>
</feature>
<dbReference type="InterPro" id="IPR006158">
    <property type="entry name" value="Cobalamin-bd"/>
</dbReference>
<dbReference type="Gene3D" id="3.40.50.280">
    <property type="entry name" value="Cobalamin-binding domain"/>
    <property type="match status" value="1"/>
</dbReference>
<dbReference type="PANTHER" id="PTHR43409:SF7">
    <property type="entry name" value="BLL1977 PROTEIN"/>
    <property type="match status" value="1"/>
</dbReference>
<evidence type="ECO:0000256" key="4">
    <source>
        <dbReference type="ARBA" id="ARBA00022691"/>
    </source>
</evidence>
<evidence type="ECO:0000256" key="6">
    <source>
        <dbReference type="ARBA" id="ARBA00023004"/>
    </source>
</evidence>
<evidence type="ECO:0000256" key="1">
    <source>
        <dbReference type="ARBA" id="ARBA00001966"/>
    </source>
</evidence>
<dbReference type="CDD" id="cd02068">
    <property type="entry name" value="radical_SAM_B12_BD"/>
    <property type="match status" value="1"/>
</dbReference>
<dbReference type="InterPro" id="IPR006638">
    <property type="entry name" value="Elp3/MiaA/NifB-like_rSAM"/>
</dbReference>
<keyword evidence="5" id="KW-0479">Metal-binding</keyword>
<comment type="cofactor">
    <cofactor evidence="1">
        <name>[4Fe-4S] cluster</name>
        <dbReference type="ChEBI" id="CHEBI:49883"/>
    </cofactor>
</comment>
<name>A0ABY6HKP8_9ARCH</name>
<dbReference type="InterPro" id="IPR007197">
    <property type="entry name" value="rSAM"/>
</dbReference>
<keyword evidence="2" id="KW-0489">Methyltransferase</keyword>
<dbReference type="Proteomes" id="UP001208689">
    <property type="component" value="Chromosome"/>
</dbReference>
<dbReference type="InterPro" id="IPR051198">
    <property type="entry name" value="BchE-like"/>
</dbReference>
<gene>
    <name evidence="10" type="ORF">NEF87_000163</name>
</gene>
<dbReference type="InterPro" id="IPR034466">
    <property type="entry name" value="Methyltransferase_Class_B"/>
</dbReference>
<evidence type="ECO:0000256" key="5">
    <source>
        <dbReference type="ARBA" id="ARBA00022723"/>
    </source>
</evidence>
<keyword evidence="3" id="KW-0808">Transferase</keyword>
<dbReference type="SFLD" id="SFLDG01123">
    <property type="entry name" value="methyltransferase_(Class_B)"/>
    <property type="match status" value="1"/>
</dbReference>
<dbReference type="Gene3D" id="3.80.30.20">
    <property type="entry name" value="tm_1862 like domain"/>
    <property type="match status" value="1"/>
</dbReference>
<dbReference type="SFLD" id="SFLDG01082">
    <property type="entry name" value="B12-binding_domain_containing"/>
    <property type="match status" value="1"/>
</dbReference>
<dbReference type="CDD" id="cd01335">
    <property type="entry name" value="Radical_SAM"/>
    <property type="match status" value="1"/>
</dbReference>
<dbReference type="PROSITE" id="PS51918">
    <property type="entry name" value="RADICAL_SAM"/>
    <property type="match status" value="1"/>
</dbReference>
<keyword evidence="11" id="KW-1185">Reference proteome</keyword>